<name>A0A6A6V2T4_9PLEO</name>
<organism evidence="10 11">
    <name type="scientific">Sporormia fimetaria CBS 119925</name>
    <dbReference type="NCBI Taxonomy" id="1340428"/>
    <lineage>
        <taxon>Eukaryota</taxon>
        <taxon>Fungi</taxon>
        <taxon>Dikarya</taxon>
        <taxon>Ascomycota</taxon>
        <taxon>Pezizomycotina</taxon>
        <taxon>Dothideomycetes</taxon>
        <taxon>Pleosporomycetidae</taxon>
        <taxon>Pleosporales</taxon>
        <taxon>Sporormiaceae</taxon>
        <taxon>Sporormia</taxon>
    </lineage>
</organism>
<dbReference type="PANTHER" id="PTHR43840:SF12">
    <property type="entry name" value="CATION DIFFUSION FACILITATOR 1 (AFU_ORTHOLOGUE AFUA_1G14440)"/>
    <property type="match status" value="1"/>
</dbReference>
<keyword evidence="3 7" id="KW-0812">Transmembrane</keyword>
<dbReference type="InterPro" id="IPR002524">
    <property type="entry name" value="Cation_efflux"/>
</dbReference>
<dbReference type="GO" id="GO:0016020">
    <property type="term" value="C:membrane"/>
    <property type="evidence" value="ECO:0007669"/>
    <property type="project" value="UniProtKB-SubCell"/>
</dbReference>
<accession>A0A6A6V2T4</accession>
<dbReference type="Gene3D" id="3.30.70.1350">
    <property type="entry name" value="Cation efflux protein, cytoplasmic domain"/>
    <property type="match status" value="1"/>
</dbReference>
<dbReference type="GO" id="GO:0098771">
    <property type="term" value="P:inorganic ion homeostasis"/>
    <property type="evidence" value="ECO:0007669"/>
    <property type="project" value="UniProtKB-ARBA"/>
</dbReference>
<gene>
    <name evidence="10" type="ORF">M011DRAFT_489259</name>
</gene>
<dbReference type="SUPFAM" id="SSF161111">
    <property type="entry name" value="Cation efflux protein transmembrane domain-like"/>
    <property type="match status" value="1"/>
</dbReference>
<sequence length="462" mass="52147">MESDPDVHRAISLKPNPFHTYPSRSERSPSPRPHSDSVFPHPSAPDATSTALDTVKGPDDHDPVARHVSTSVRESDVERQSLPQYTPDNDPYRLAAALKPESELAKIRANTSRKRDGFGPITLNKTAHKARNLEKFYEAQNENISRLLKPVDDHRRDAKEEEGANHLKYRIAVVGSFVANVILAILQLYAAVSSKSLSLFTTMADSLFDPLSNLTLILCNRAVKRVDGRKFPSGKARIETAGNIFFCFLMITVSIVIIVEAIRTLVEHKGNEVNDFYLPSVIAVCIAFATKFSLFLYCWAIRNKYSQVRILWEDHRNDLFINGFGILTSVGGAKLRWWLDPMGAILLSALIIFLWSRTAYSEFQLLIGVTADTPMLQLITYISMTHSPFVRQIDTVRAYHSGPRLIVEVDIVMDPEETLRATHDVAEELQIKLESLPNVERAYVHVDYETDHAPEHFLKKEL</sequence>
<dbReference type="NCBIfam" id="TIGR01297">
    <property type="entry name" value="CDF"/>
    <property type="match status" value="1"/>
</dbReference>
<feature type="transmembrane region" description="Helical" evidence="7">
    <location>
        <begin position="169"/>
        <end position="191"/>
    </location>
</feature>
<evidence type="ECO:0000259" key="9">
    <source>
        <dbReference type="Pfam" id="PF16916"/>
    </source>
</evidence>
<dbReference type="InterPro" id="IPR027470">
    <property type="entry name" value="Cation_efflux_CTD"/>
</dbReference>
<dbReference type="SUPFAM" id="SSF160240">
    <property type="entry name" value="Cation efflux protein cytoplasmic domain-like"/>
    <property type="match status" value="1"/>
</dbReference>
<keyword evidence="2" id="KW-0813">Transport</keyword>
<evidence type="ECO:0000313" key="10">
    <source>
        <dbReference type="EMBL" id="KAF2744169.1"/>
    </source>
</evidence>
<dbReference type="InterPro" id="IPR050291">
    <property type="entry name" value="CDF_Transporter"/>
</dbReference>
<dbReference type="AlphaFoldDB" id="A0A6A6V2T4"/>
<feature type="transmembrane region" description="Helical" evidence="7">
    <location>
        <begin position="319"/>
        <end position="337"/>
    </location>
</feature>
<dbReference type="GO" id="GO:0008324">
    <property type="term" value="F:monoatomic cation transmembrane transporter activity"/>
    <property type="evidence" value="ECO:0007669"/>
    <property type="project" value="InterPro"/>
</dbReference>
<protein>
    <submittedName>
        <fullName evidence="10">Uncharacterized protein</fullName>
    </submittedName>
</protein>
<dbReference type="Gene3D" id="1.20.1510.10">
    <property type="entry name" value="Cation efflux protein transmembrane domain"/>
    <property type="match status" value="1"/>
</dbReference>
<evidence type="ECO:0000256" key="7">
    <source>
        <dbReference type="SAM" id="Phobius"/>
    </source>
</evidence>
<dbReference type="EMBL" id="MU006591">
    <property type="protein sequence ID" value="KAF2744169.1"/>
    <property type="molecule type" value="Genomic_DNA"/>
</dbReference>
<keyword evidence="11" id="KW-1185">Reference proteome</keyword>
<dbReference type="Pfam" id="PF01545">
    <property type="entry name" value="Cation_efflux"/>
    <property type="match status" value="1"/>
</dbReference>
<comment type="subcellular location">
    <subcellularLocation>
        <location evidence="1">Membrane</location>
        <topology evidence="1">Multi-pass membrane protein</topology>
    </subcellularLocation>
</comment>
<dbReference type="InterPro" id="IPR027469">
    <property type="entry name" value="Cation_efflux_TMD_sf"/>
</dbReference>
<feature type="domain" description="Cation efflux protein transmembrane" evidence="8">
    <location>
        <begin position="176"/>
        <end position="367"/>
    </location>
</feature>
<feature type="transmembrane region" description="Helical" evidence="7">
    <location>
        <begin position="197"/>
        <end position="219"/>
    </location>
</feature>
<evidence type="ECO:0000256" key="4">
    <source>
        <dbReference type="ARBA" id="ARBA00022989"/>
    </source>
</evidence>
<evidence type="ECO:0000256" key="1">
    <source>
        <dbReference type="ARBA" id="ARBA00004141"/>
    </source>
</evidence>
<reference evidence="10" key="1">
    <citation type="journal article" date="2020" name="Stud. Mycol.">
        <title>101 Dothideomycetes genomes: a test case for predicting lifestyles and emergence of pathogens.</title>
        <authorList>
            <person name="Haridas S."/>
            <person name="Albert R."/>
            <person name="Binder M."/>
            <person name="Bloem J."/>
            <person name="Labutti K."/>
            <person name="Salamov A."/>
            <person name="Andreopoulos B."/>
            <person name="Baker S."/>
            <person name="Barry K."/>
            <person name="Bills G."/>
            <person name="Bluhm B."/>
            <person name="Cannon C."/>
            <person name="Castanera R."/>
            <person name="Culley D."/>
            <person name="Daum C."/>
            <person name="Ezra D."/>
            <person name="Gonzalez J."/>
            <person name="Henrissat B."/>
            <person name="Kuo A."/>
            <person name="Liang C."/>
            <person name="Lipzen A."/>
            <person name="Lutzoni F."/>
            <person name="Magnuson J."/>
            <person name="Mondo S."/>
            <person name="Nolan M."/>
            <person name="Ohm R."/>
            <person name="Pangilinan J."/>
            <person name="Park H.-J."/>
            <person name="Ramirez L."/>
            <person name="Alfaro M."/>
            <person name="Sun H."/>
            <person name="Tritt A."/>
            <person name="Yoshinaga Y."/>
            <person name="Zwiers L.-H."/>
            <person name="Turgeon B."/>
            <person name="Goodwin S."/>
            <person name="Spatafora J."/>
            <person name="Crous P."/>
            <person name="Grigoriev I."/>
        </authorList>
    </citation>
    <scope>NUCLEOTIDE SEQUENCE</scope>
    <source>
        <strain evidence="10">CBS 119925</strain>
    </source>
</reference>
<evidence type="ECO:0000259" key="8">
    <source>
        <dbReference type="Pfam" id="PF01545"/>
    </source>
</evidence>
<keyword evidence="4 7" id="KW-1133">Transmembrane helix</keyword>
<dbReference type="GO" id="GO:0030003">
    <property type="term" value="P:intracellular monoatomic cation homeostasis"/>
    <property type="evidence" value="ECO:0007669"/>
    <property type="project" value="UniProtKB-ARBA"/>
</dbReference>
<dbReference type="InterPro" id="IPR058533">
    <property type="entry name" value="Cation_efflux_TM"/>
</dbReference>
<feature type="domain" description="Cation efflux protein cytoplasmic" evidence="9">
    <location>
        <begin position="386"/>
        <end position="447"/>
    </location>
</feature>
<keyword evidence="5 7" id="KW-0472">Membrane</keyword>
<feature type="compositionally biased region" description="Basic and acidic residues" evidence="6">
    <location>
        <begin position="56"/>
        <end position="65"/>
    </location>
</feature>
<feature type="transmembrane region" description="Helical" evidence="7">
    <location>
        <begin position="240"/>
        <end position="264"/>
    </location>
</feature>
<evidence type="ECO:0000256" key="3">
    <source>
        <dbReference type="ARBA" id="ARBA00022692"/>
    </source>
</evidence>
<evidence type="ECO:0000313" key="11">
    <source>
        <dbReference type="Proteomes" id="UP000799440"/>
    </source>
</evidence>
<evidence type="ECO:0000256" key="6">
    <source>
        <dbReference type="SAM" id="MobiDB-lite"/>
    </source>
</evidence>
<dbReference type="Proteomes" id="UP000799440">
    <property type="component" value="Unassembled WGS sequence"/>
</dbReference>
<dbReference type="FunFam" id="1.20.1510.10:FF:000005">
    <property type="entry name" value="Putative Cation diffusion facilitator 1"/>
    <property type="match status" value="1"/>
</dbReference>
<evidence type="ECO:0000256" key="2">
    <source>
        <dbReference type="ARBA" id="ARBA00022448"/>
    </source>
</evidence>
<dbReference type="InterPro" id="IPR036837">
    <property type="entry name" value="Cation_efflux_CTD_sf"/>
</dbReference>
<dbReference type="PANTHER" id="PTHR43840">
    <property type="entry name" value="MITOCHONDRIAL METAL TRANSPORTER 1-RELATED"/>
    <property type="match status" value="1"/>
</dbReference>
<evidence type="ECO:0000256" key="5">
    <source>
        <dbReference type="ARBA" id="ARBA00023136"/>
    </source>
</evidence>
<feature type="compositionally biased region" description="Basic and acidic residues" evidence="6">
    <location>
        <begin position="24"/>
        <end position="35"/>
    </location>
</feature>
<feature type="transmembrane region" description="Helical" evidence="7">
    <location>
        <begin position="276"/>
        <end position="299"/>
    </location>
</feature>
<proteinExistence type="predicted"/>
<dbReference type="FunFam" id="3.30.70.1350:FF:000003">
    <property type="entry name" value="Cation diffusion facilitator 1"/>
    <property type="match status" value="1"/>
</dbReference>
<feature type="region of interest" description="Disordered" evidence="6">
    <location>
        <begin position="1"/>
        <end position="91"/>
    </location>
</feature>
<dbReference type="OrthoDB" id="78296at2759"/>
<dbReference type="Pfam" id="PF16916">
    <property type="entry name" value="ZT_dimer"/>
    <property type="match status" value="1"/>
</dbReference>
<feature type="transmembrane region" description="Helical" evidence="7">
    <location>
        <begin position="343"/>
        <end position="360"/>
    </location>
</feature>